<feature type="domain" description="Transposable element P transposase-like RNase H C-terminal" evidence="1">
    <location>
        <begin position="38"/>
        <end position="66"/>
    </location>
</feature>
<accession>A0ABM0M3I7</accession>
<proteinExistence type="predicted"/>
<dbReference type="InterPro" id="IPR048367">
    <property type="entry name" value="TNP-like_RNaseH_C"/>
</dbReference>
<gene>
    <name evidence="3" type="primary">LOC102809400</name>
</gene>
<protein>
    <submittedName>
        <fullName evidence="3">Uncharacterized protein LOC102809400</fullName>
    </submittedName>
</protein>
<organism evidence="2 3">
    <name type="scientific">Saccoglossus kowalevskii</name>
    <name type="common">Acorn worm</name>
    <dbReference type="NCBI Taxonomy" id="10224"/>
    <lineage>
        <taxon>Eukaryota</taxon>
        <taxon>Metazoa</taxon>
        <taxon>Hemichordata</taxon>
        <taxon>Enteropneusta</taxon>
        <taxon>Harrimaniidae</taxon>
        <taxon>Saccoglossus</taxon>
    </lineage>
</organism>
<keyword evidence="2" id="KW-1185">Reference proteome</keyword>
<evidence type="ECO:0000313" key="2">
    <source>
        <dbReference type="Proteomes" id="UP000694865"/>
    </source>
</evidence>
<evidence type="ECO:0000259" key="1">
    <source>
        <dbReference type="Pfam" id="PF21789"/>
    </source>
</evidence>
<dbReference type="Pfam" id="PF21789">
    <property type="entry name" value="TNP-like_RNaseH_C"/>
    <property type="match status" value="1"/>
</dbReference>
<sequence length="107" mass="12009">MKLSNQTTEGIFMTVNSFVDVTKYLLSQPGVVFILSEKFNQDPLESYFGNQRQMKGGNEAPSVLQFGYCANALRMKTSNLLRVRGSNVRGPVADAEVDHTPLPKRRR</sequence>
<dbReference type="GeneID" id="102809400"/>
<dbReference type="RefSeq" id="XP_006814578.1">
    <property type="nucleotide sequence ID" value="XM_006814515.1"/>
</dbReference>
<name>A0ABM0M3I7_SACKO</name>
<evidence type="ECO:0000313" key="3">
    <source>
        <dbReference type="RefSeq" id="XP_006814578.1"/>
    </source>
</evidence>
<reference evidence="3" key="1">
    <citation type="submission" date="2025-08" db="UniProtKB">
        <authorList>
            <consortium name="RefSeq"/>
        </authorList>
    </citation>
    <scope>IDENTIFICATION</scope>
    <source>
        <tissue evidence="3">Testes</tissue>
    </source>
</reference>
<dbReference type="Proteomes" id="UP000694865">
    <property type="component" value="Unplaced"/>
</dbReference>